<dbReference type="InterPro" id="IPR029063">
    <property type="entry name" value="SAM-dependent_MTases_sf"/>
</dbReference>
<evidence type="ECO:0008006" key="3">
    <source>
        <dbReference type="Google" id="ProtNLM"/>
    </source>
</evidence>
<evidence type="ECO:0000313" key="2">
    <source>
        <dbReference type="EMBL" id="QJB04505.1"/>
    </source>
</evidence>
<dbReference type="Gene3D" id="3.40.50.150">
    <property type="entry name" value="Vaccinia Virus protein VP39"/>
    <property type="match status" value="1"/>
</dbReference>
<name>A0A6M3M3R6_9ZZZZ</name>
<sequence length="150" mass="17174">MEWNDSLYDYCMAQPAMENLEFVQADMSEPEGVFECDVCYSLGGIEHFSEPVTVLKTWVDKLSPDGICFLTVPNLMNRERLKRRFGLPPEVYLGVDWVALDVFGYQEIWAPNYFIRVAMKSGLEVMELGSISCLKADPLYLKGLKRSDQL</sequence>
<protein>
    <recommendedName>
        <fullName evidence="3">Methyltransferase</fullName>
    </recommendedName>
</protein>
<evidence type="ECO:0000313" key="1">
    <source>
        <dbReference type="EMBL" id="QJA99438.1"/>
    </source>
</evidence>
<dbReference type="EMBL" id="MT143651">
    <property type="protein sequence ID" value="QJA99438.1"/>
    <property type="molecule type" value="Genomic_DNA"/>
</dbReference>
<proteinExistence type="predicted"/>
<reference evidence="1" key="1">
    <citation type="submission" date="2020-03" db="EMBL/GenBank/DDBJ databases">
        <title>The deep terrestrial virosphere.</title>
        <authorList>
            <person name="Holmfeldt K."/>
            <person name="Nilsson E."/>
            <person name="Simone D."/>
            <person name="Lopez-Fernandez M."/>
            <person name="Wu X."/>
            <person name="de Brujin I."/>
            <person name="Lundin D."/>
            <person name="Andersson A."/>
            <person name="Bertilsson S."/>
            <person name="Dopson M."/>
        </authorList>
    </citation>
    <scope>NUCLEOTIDE SEQUENCE</scope>
    <source>
        <strain evidence="1">MM171A01009</strain>
        <strain evidence="2">MM171B00234</strain>
    </source>
</reference>
<dbReference type="SUPFAM" id="SSF53335">
    <property type="entry name" value="S-adenosyl-L-methionine-dependent methyltransferases"/>
    <property type="match status" value="1"/>
</dbReference>
<dbReference type="EMBL" id="MT143884">
    <property type="protein sequence ID" value="QJB04505.1"/>
    <property type="molecule type" value="Genomic_DNA"/>
</dbReference>
<organism evidence="1">
    <name type="scientific">viral metagenome</name>
    <dbReference type="NCBI Taxonomy" id="1070528"/>
    <lineage>
        <taxon>unclassified sequences</taxon>
        <taxon>metagenomes</taxon>
        <taxon>organismal metagenomes</taxon>
    </lineage>
</organism>
<accession>A0A6M3M3R6</accession>
<gene>
    <name evidence="1" type="ORF">MM171A01009_0001</name>
    <name evidence="2" type="ORF">MM171B00234_0006</name>
</gene>
<dbReference type="AlphaFoldDB" id="A0A6M3M3R6"/>